<dbReference type="PATRIC" id="fig|1121362.3.peg.866"/>
<dbReference type="AlphaFoldDB" id="M1NKD6"/>
<protein>
    <recommendedName>
        <fullName evidence="1">DUF294 domain-containing protein</fullName>
    </recommendedName>
</protein>
<dbReference type="RefSeq" id="WP_015400292.1">
    <property type="nucleotide sequence ID" value="NC_020302.1"/>
</dbReference>
<dbReference type="eggNOG" id="ENOG5032PE3">
    <property type="taxonomic scope" value="Bacteria"/>
</dbReference>
<keyword evidence="3" id="KW-1185">Reference proteome</keyword>
<name>M1NKD6_9CORY</name>
<feature type="domain" description="DUF294" evidence="1">
    <location>
        <begin position="192"/>
        <end position="285"/>
    </location>
</feature>
<gene>
    <name evidence="2" type="ORF">A605_04310</name>
</gene>
<dbReference type="STRING" id="1121362.A605_04310"/>
<evidence type="ECO:0000313" key="3">
    <source>
        <dbReference type="Proteomes" id="UP000011723"/>
    </source>
</evidence>
<evidence type="ECO:0000313" key="2">
    <source>
        <dbReference type="EMBL" id="AGF71873.1"/>
    </source>
</evidence>
<reference evidence="2 3" key="1">
    <citation type="journal article" date="2012" name="Stand. Genomic Sci.">
        <title>Genome sequence of the halotolerant bacterium Corynebacterium halotolerans type strain YIM 70093(T) (= DSM 44683(T)).</title>
        <authorList>
            <person name="Ruckert C."/>
            <person name="Albersmeier A."/>
            <person name="Al-Dilaimi A."/>
            <person name="Niehaus K."/>
            <person name="Szczepanowski R."/>
            <person name="Kalinowski J."/>
        </authorList>
    </citation>
    <scope>NUCLEOTIDE SEQUENCE [LARGE SCALE GENOMIC DNA]</scope>
    <source>
        <strain evidence="2">YIM 70093</strain>
    </source>
</reference>
<accession>M1NKD6</accession>
<sequence length="303" mass="30656">MLHQSLLDLAAQAPLSGTGATARGVLAESHELLRNALDHREPETELVTWYSTLVADTLSCPAAVELSGGARVVPSGAVGRGDALPTSPVTWLTVTTGAPSGNPAEELAELVAGAGLPVGTTAPALAPAPAEVWRARADAAVADGDADLIAELADAGLLTAPGPVPALLEQAVGQRPASLRSHDGLPDRSMPVDVLSDILVPVSAVARWAGLAAGTADRSTPGRIAAGQEGGLLSAGEGDALQQAWGTGLALQFRRWVDRVDGHPAILGDLTALDRTAYGAAARMVAGVLRSLAARHDIPLAGL</sequence>
<dbReference type="HOGENOM" id="CLU_080106_0_0_11"/>
<dbReference type="OrthoDB" id="4415647at2"/>
<dbReference type="Proteomes" id="UP000011723">
    <property type="component" value="Chromosome"/>
</dbReference>
<proteinExistence type="predicted"/>
<dbReference type="Pfam" id="PF10335">
    <property type="entry name" value="DUF294_C"/>
    <property type="match status" value="1"/>
</dbReference>
<dbReference type="InterPro" id="IPR018821">
    <property type="entry name" value="DUF294_put_nucleoTrafse_sb-bd"/>
</dbReference>
<evidence type="ECO:0000259" key="1">
    <source>
        <dbReference type="Pfam" id="PF10335"/>
    </source>
</evidence>
<dbReference type="EMBL" id="CP003697">
    <property type="protein sequence ID" value="AGF71873.1"/>
    <property type="molecule type" value="Genomic_DNA"/>
</dbReference>
<organism evidence="2 3">
    <name type="scientific">Corynebacterium halotolerans YIM 70093 = DSM 44683</name>
    <dbReference type="NCBI Taxonomy" id="1121362"/>
    <lineage>
        <taxon>Bacteria</taxon>
        <taxon>Bacillati</taxon>
        <taxon>Actinomycetota</taxon>
        <taxon>Actinomycetes</taxon>
        <taxon>Mycobacteriales</taxon>
        <taxon>Corynebacteriaceae</taxon>
        <taxon>Corynebacterium</taxon>
    </lineage>
</organism>
<dbReference type="KEGG" id="chn:A605_04310"/>